<accession>A0A067N548</accession>
<proteinExistence type="predicted"/>
<protein>
    <submittedName>
        <fullName evidence="2">Uncharacterized protein</fullName>
    </submittedName>
</protein>
<dbReference type="HOGENOM" id="CLU_1482593_0_0_1"/>
<name>A0A067N548_PLEO1</name>
<evidence type="ECO:0000313" key="2">
    <source>
        <dbReference type="EMBL" id="KDQ22959.1"/>
    </source>
</evidence>
<reference evidence="3" key="1">
    <citation type="journal article" date="2014" name="Proc. Natl. Acad. Sci. U.S.A.">
        <title>Extensive sampling of basidiomycete genomes demonstrates inadequacy of the white-rot/brown-rot paradigm for wood decay fungi.</title>
        <authorList>
            <person name="Riley R."/>
            <person name="Salamov A.A."/>
            <person name="Brown D.W."/>
            <person name="Nagy L.G."/>
            <person name="Floudas D."/>
            <person name="Held B.W."/>
            <person name="Levasseur A."/>
            <person name="Lombard V."/>
            <person name="Morin E."/>
            <person name="Otillar R."/>
            <person name="Lindquist E.A."/>
            <person name="Sun H."/>
            <person name="LaButti K.M."/>
            <person name="Schmutz J."/>
            <person name="Jabbour D."/>
            <person name="Luo H."/>
            <person name="Baker S.E."/>
            <person name="Pisabarro A.G."/>
            <person name="Walton J.D."/>
            <person name="Blanchette R.A."/>
            <person name="Henrissat B."/>
            <person name="Martin F."/>
            <person name="Cullen D."/>
            <person name="Hibbett D.S."/>
            <person name="Grigoriev I.V."/>
        </authorList>
    </citation>
    <scope>NUCLEOTIDE SEQUENCE [LARGE SCALE GENOMIC DNA]</scope>
    <source>
        <strain evidence="3">PC15</strain>
    </source>
</reference>
<gene>
    <name evidence="2" type="ORF">PLEOSDRAFT_1110047</name>
</gene>
<dbReference type="Proteomes" id="UP000027073">
    <property type="component" value="Unassembled WGS sequence"/>
</dbReference>
<dbReference type="AlphaFoldDB" id="A0A067N548"/>
<evidence type="ECO:0000313" key="3">
    <source>
        <dbReference type="Proteomes" id="UP000027073"/>
    </source>
</evidence>
<dbReference type="InParanoid" id="A0A067N548"/>
<dbReference type="EMBL" id="KL198014">
    <property type="protein sequence ID" value="KDQ22959.1"/>
    <property type="molecule type" value="Genomic_DNA"/>
</dbReference>
<sequence length="182" mass="20280">MNWTHHFHNYHRIRNATPPTANKTWLPLEKSPLSAQPLIASAITSPRRHHGAPAPALQHTGTWNSGTKKPAAERAEPASDNMNARCVSDDLVYHQDVDVERLSVLRRRESVDGVVDDEGDEPEEGKEYRDGSGNELFFALISSSGLHQSYILDSSLLLHPVSPSPSPRSPRHHTLDFRLSTL</sequence>
<organism evidence="2 3">
    <name type="scientific">Pleurotus ostreatus (strain PC15)</name>
    <name type="common">Oyster mushroom</name>
    <dbReference type="NCBI Taxonomy" id="1137138"/>
    <lineage>
        <taxon>Eukaryota</taxon>
        <taxon>Fungi</taxon>
        <taxon>Dikarya</taxon>
        <taxon>Basidiomycota</taxon>
        <taxon>Agaricomycotina</taxon>
        <taxon>Agaricomycetes</taxon>
        <taxon>Agaricomycetidae</taxon>
        <taxon>Agaricales</taxon>
        <taxon>Pleurotineae</taxon>
        <taxon>Pleurotaceae</taxon>
        <taxon>Pleurotus</taxon>
    </lineage>
</organism>
<dbReference type="VEuPathDB" id="FungiDB:PLEOSDRAFT_1110047"/>
<feature type="region of interest" description="Disordered" evidence="1">
    <location>
        <begin position="45"/>
        <end position="80"/>
    </location>
</feature>
<feature type="region of interest" description="Disordered" evidence="1">
    <location>
        <begin position="161"/>
        <end position="182"/>
    </location>
</feature>
<evidence type="ECO:0000256" key="1">
    <source>
        <dbReference type="SAM" id="MobiDB-lite"/>
    </source>
</evidence>